<organism evidence="2 3">
    <name type="scientific">Didymodactylos carnosus</name>
    <dbReference type="NCBI Taxonomy" id="1234261"/>
    <lineage>
        <taxon>Eukaryota</taxon>
        <taxon>Metazoa</taxon>
        <taxon>Spiralia</taxon>
        <taxon>Gnathifera</taxon>
        <taxon>Rotifera</taxon>
        <taxon>Eurotatoria</taxon>
        <taxon>Bdelloidea</taxon>
        <taxon>Philodinida</taxon>
        <taxon>Philodinidae</taxon>
        <taxon>Didymodactylos</taxon>
    </lineage>
</organism>
<evidence type="ECO:0000313" key="3">
    <source>
        <dbReference type="Proteomes" id="UP000682733"/>
    </source>
</evidence>
<gene>
    <name evidence="1" type="ORF">OVA965_LOCUS391</name>
    <name evidence="2" type="ORF">TMI583_LOCUS391</name>
</gene>
<sequence>MSRFKCNSVHKRTQADIQERVLDLKNRVIWLKNVEYCLYGDTREKLETTKFERKLLENNNTQQRLRIKSHIKDNNSVLMEEQLPRQKLGLYKHTTIVNSLEISDTIYNRETLKNNHLLYVRKVLLEKLEQLKEAYVKYTQNAKDNIQLTVDVGNVKEAIARTRQVTERLASVKLINKTLNICKQYLQCDIDLLRKELPQVQLEIKHIFLRRTALDKEHQAIAIENKRRMNDFQVVLAQTNRQTHHRRALYEHAVSSVSEQLEDQYSTQMTGKHHTKQQSIHTVKSYQKYQTSFRRVIK</sequence>
<dbReference type="EMBL" id="CAJOBA010000051">
    <property type="protein sequence ID" value="CAF3498746.1"/>
    <property type="molecule type" value="Genomic_DNA"/>
</dbReference>
<feature type="non-terminal residue" evidence="2">
    <location>
        <position position="1"/>
    </location>
</feature>
<proteinExistence type="predicted"/>
<evidence type="ECO:0000313" key="1">
    <source>
        <dbReference type="EMBL" id="CAF0725465.1"/>
    </source>
</evidence>
<dbReference type="Proteomes" id="UP000677228">
    <property type="component" value="Unassembled WGS sequence"/>
</dbReference>
<evidence type="ECO:0000313" key="2">
    <source>
        <dbReference type="EMBL" id="CAF3498746.1"/>
    </source>
</evidence>
<dbReference type="EMBL" id="CAJNOK010000051">
    <property type="protein sequence ID" value="CAF0725465.1"/>
    <property type="molecule type" value="Genomic_DNA"/>
</dbReference>
<dbReference type="Proteomes" id="UP000682733">
    <property type="component" value="Unassembled WGS sequence"/>
</dbReference>
<accession>A0A8S2GDL9</accession>
<name>A0A8S2GDL9_9BILA</name>
<protein>
    <submittedName>
        <fullName evidence="2">Uncharacterized protein</fullName>
    </submittedName>
</protein>
<dbReference type="AlphaFoldDB" id="A0A8S2GDL9"/>
<comment type="caution">
    <text evidence="2">The sequence shown here is derived from an EMBL/GenBank/DDBJ whole genome shotgun (WGS) entry which is preliminary data.</text>
</comment>
<reference evidence="2" key="1">
    <citation type="submission" date="2021-02" db="EMBL/GenBank/DDBJ databases">
        <authorList>
            <person name="Nowell W R."/>
        </authorList>
    </citation>
    <scope>NUCLEOTIDE SEQUENCE</scope>
</reference>